<dbReference type="EMBL" id="RCMI01000370">
    <property type="protein sequence ID" value="KAG2914613.1"/>
    <property type="molecule type" value="Genomic_DNA"/>
</dbReference>
<evidence type="ECO:0000313" key="4">
    <source>
        <dbReference type="EMBL" id="KAG3219815.1"/>
    </source>
</evidence>
<sequence>MRNAVDSFDWSNGAVHGATPVGYCHTMPRSWREASQEAGTGDASGVVTMVGA</sequence>
<evidence type="ECO:0000313" key="2">
    <source>
        <dbReference type="EMBL" id="KAG2933346.1"/>
    </source>
</evidence>
<name>A0A329S855_9STRA</name>
<reference evidence="1" key="2">
    <citation type="submission" date="2018-10" db="EMBL/GenBank/DDBJ databases">
        <title>Effector identification in a new, highly contiguous assembly of the strawberry crown rot pathogen Phytophthora cactorum.</title>
        <authorList>
            <person name="Armitage A.D."/>
            <person name="Nellist C.F."/>
            <person name="Bates H."/>
            <person name="Vickerstaff R.J."/>
            <person name="Harrison R.J."/>
        </authorList>
    </citation>
    <scope>NUCLEOTIDE SEQUENCE</scope>
    <source>
        <strain evidence="1">4032</strain>
        <strain evidence="2">4040</strain>
        <strain evidence="3">P415</strain>
        <strain evidence="4">P421</strain>
    </source>
</reference>
<comment type="caution">
    <text evidence="5">The sequence shown here is derived from an EMBL/GenBank/DDBJ whole genome shotgun (WGS) entry which is preliminary data.</text>
</comment>
<organism evidence="5 6">
    <name type="scientific">Phytophthora cactorum</name>
    <dbReference type="NCBI Taxonomy" id="29920"/>
    <lineage>
        <taxon>Eukaryota</taxon>
        <taxon>Sar</taxon>
        <taxon>Stramenopiles</taxon>
        <taxon>Oomycota</taxon>
        <taxon>Peronosporomycetes</taxon>
        <taxon>Peronosporales</taxon>
        <taxon>Peronosporaceae</taxon>
        <taxon>Phytophthora</taxon>
    </lineage>
</organism>
<dbReference type="Proteomes" id="UP000760860">
    <property type="component" value="Unassembled WGS sequence"/>
</dbReference>
<accession>A0A329S855</accession>
<dbReference type="EMBL" id="RCMV01000294">
    <property type="protein sequence ID" value="KAG3219815.1"/>
    <property type="molecule type" value="Genomic_DNA"/>
</dbReference>
<dbReference type="Proteomes" id="UP000251314">
    <property type="component" value="Unassembled WGS sequence"/>
</dbReference>
<dbReference type="EMBL" id="RCML01000399">
    <property type="protein sequence ID" value="KAG2978189.1"/>
    <property type="molecule type" value="Genomic_DNA"/>
</dbReference>
<dbReference type="Proteomes" id="UP000697107">
    <property type="component" value="Unassembled WGS sequence"/>
</dbReference>
<dbReference type="Proteomes" id="UP000774804">
    <property type="component" value="Unassembled WGS sequence"/>
</dbReference>
<evidence type="ECO:0000313" key="6">
    <source>
        <dbReference type="Proteomes" id="UP000251314"/>
    </source>
</evidence>
<evidence type="ECO:0000313" key="1">
    <source>
        <dbReference type="EMBL" id="KAG2914613.1"/>
    </source>
</evidence>
<dbReference type="VEuPathDB" id="FungiDB:PC110_g10769"/>
<dbReference type="AlphaFoldDB" id="A0A329S855"/>
<keyword evidence="6" id="KW-1185">Reference proteome</keyword>
<gene>
    <name evidence="5" type="ORF">PC110_g10769</name>
    <name evidence="1" type="ORF">PC115_g11643</name>
    <name evidence="2" type="ORF">PC117_g12895</name>
    <name evidence="3" type="ORF">PC118_g12436</name>
    <name evidence="4" type="ORF">PC129_g9408</name>
</gene>
<dbReference type="EMBL" id="RCMK01000364">
    <property type="protein sequence ID" value="KAG2933346.1"/>
    <property type="molecule type" value="Genomic_DNA"/>
</dbReference>
<proteinExistence type="predicted"/>
<protein>
    <submittedName>
        <fullName evidence="5">Uncharacterized protein</fullName>
    </submittedName>
</protein>
<dbReference type="Proteomes" id="UP000736787">
    <property type="component" value="Unassembled WGS sequence"/>
</dbReference>
<evidence type="ECO:0000313" key="3">
    <source>
        <dbReference type="EMBL" id="KAG2978189.1"/>
    </source>
</evidence>
<evidence type="ECO:0000313" key="5">
    <source>
        <dbReference type="EMBL" id="RAW32891.1"/>
    </source>
</evidence>
<reference evidence="5 6" key="1">
    <citation type="submission" date="2018-01" db="EMBL/GenBank/DDBJ databases">
        <title>Draft genome of the strawberry crown rot pathogen Phytophthora cactorum.</title>
        <authorList>
            <person name="Armitage A.D."/>
            <person name="Lysoe E."/>
            <person name="Nellist C.F."/>
            <person name="Harrison R.J."/>
            <person name="Brurberg M.B."/>
        </authorList>
    </citation>
    <scope>NUCLEOTIDE SEQUENCE [LARGE SCALE GENOMIC DNA]</scope>
    <source>
        <strain evidence="5 6">10300</strain>
    </source>
</reference>
<dbReference type="EMBL" id="MJFZ01000258">
    <property type="protein sequence ID" value="RAW32891.1"/>
    <property type="molecule type" value="Genomic_DNA"/>
</dbReference>